<dbReference type="Pfam" id="PF00196">
    <property type="entry name" value="GerE"/>
    <property type="match status" value="1"/>
</dbReference>
<dbReference type="GO" id="GO:0006355">
    <property type="term" value="P:regulation of DNA-templated transcription"/>
    <property type="evidence" value="ECO:0007669"/>
    <property type="project" value="InterPro"/>
</dbReference>
<dbReference type="Gene3D" id="1.10.10.10">
    <property type="entry name" value="Winged helix-like DNA-binding domain superfamily/Winged helix DNA-binding domain"/>
    <property type="match status" value="1"/>
</dbReference>
<keyword evidence="4" id="KW-1185">Reference proteome</keyword>
<dbReference type="SMART" id="SM00421">
    <property type="entry name" value="HTH_LUXR"/>
    <property type="match status" value="1"/>
</dbReference>
<dbReference type="Pfam" id="PF08448">
    <property type="entry name" value="PAS_4"/>
    <property type="match status" value="1"/>
</dbReference>
<protein>
    <submittedName>
        <fullName evidence="3">LuxR-family transcriptional regulatory protein</fullName>
    </submittedName>
</protein>
<dbReference type="Proteomes" id="UP000019028">
    <property type="component" value="Chromosome"/>
</dbReference>
<dbReference type="SUPFAM" id="SSF46894">
    <property type="entry name" value="C-terminal effector domain of the bipartite response regulators"/>
    <property type="match status" value="1"/>
</dbReference>
<dbReference type="EMBL" id="CP006569">
    <property type="protein sequence ID" value="AHF76345.1"/>
    <property type="molecule type" value="Genomic_DNA"/>
</dbReference>
<dbReference type="RefSeq" id="WP_025421481.1">
    <property type="nucleotide sequence ID" value="NZ_CP006569.1"/>
</dbReference>
<dbReference type="GO" id="GO:0003677">
    <property type="term" value="F:DNA binding"/>
    <property type="evidence" value="ECO:0007669"/>
    <property type="project" value="UniProtKB-KW"/>
</dbReference>
<evidence type="ECO:0000259" key="2">
    <source>
        <dbReference type="SMART" id="SM00421"/>
    </source>
</evidence>
<dbReference type="InterPro" id="IPR036388">
    <property type="entry name" value="WH-like_DNA-bd_sf"/>
</dbReference>
<dbReference type="PATRIC" id="fig|1239307.3.peg.1382"/>
<dbReference type="InterPro" id="IPR000792">
    <property type="entry name" value="Tscrpt_reg_LuxR_C"/>
</dbReference>
<accession>W0HVW3</accession>
<dbReference type="AlphaFoldDB" id="W0HVW3"/>
<sequence length="231" mass="26499">MDDLTIKSNLLTGIPLLNFMEHSNAAMGIKCNKSSFVYMNQASKDFHNVPNNFDYEGRYDEDFPCPWSELAAEYKAHDRKAETMKSGAEIISTSYYTRNSVLEPWYCIKFPIYGDDGNASGTIFFARKFTFISVFDFFKSLKPSVITFNPPVDIFTARELDIIFYAIQKIPAKEIAPMLCISHRTVENRLLKIYEKAGANSIKSLIEYCHNVGLNNYVPKKLLREGVNFCW</sequence>
<dbReference type="InterPro" id="IPR013656">
    <property type="entry name" value="PAS_4"/>
</dbReference>
<dbReference type="KEGG" id="sod:Sant_1284"/>
<gene>
    <name evidence="3" type="ORF">Sant_1284</name>
</gene>
<proteinExistence type="predicted"/>
<dbReference type="InterPro" id="IPR016032">
    <property type="entry name" value="Sig_transdc_resp-reg_C-effctor"/>
</dbReference>
<organism evidence="3 4">
    <name type="scientific">Sodalis praecaptivus</name>
    <dbReference type="NCBI Taxonomy" id="1239307"/>
    <lineage>
        <taxon>Bacteria</taxon>
        <taxon>Pseudomonadati</taxon>
        <taxon>Pseudomonadota</taxon>
        <taxon>Gammaproteobacteria</taxon>
        <taxon>Enterobacterales</taxon>
        <taxon>Bruguierivoracaceae</taxon>
        <taxon>Sodalis</taxon>
    </lineage>
</organism>
<dbReference type="HOGENOM" id="CLU_075576_1_0_6"/>
<evidence type="ECO:0000313" key="4">
    <source>
        <dbReference type="Proteomes" id="UP000019028"/>
    </source>
</evidence>
<feature type="domain" description="HTH luxR-type" evidence="2">
    <location>
        <begin position="152"/>
        <end position="209"/>
    </location>
</feature>
<evidence type="ECO:0000313" key="3">
    <source>
        <dbReference type="EMBL" id="AHF76345.1"/>
    </source>
</evidence>
<reference evidence="3 4" key="1">
    <citation type="journal article" date="2014" name="Genome Biol. Evol.">
        <title>Genome degeneration and adaptation in a nascent stage of symbiosis.</title>
        <authorList>
            <person name="Oakeson K.F."/>
            <person name="Gil R."/>
            <person name="Clayton A.L."/>
            <person name="Dunn D.M."/>
            <person name="von Niederhausern A.C."/>
            <person name="Hamil C."/>
            <person name="Aoyagi A."/>
            <person name="Duval B."/>
            <person name="Baca A."/>
            <person name="Silva F.J."/>
            <person name="Vallier A."/>
            <person name="Jackson D.G."/>
            <person name="Latorre A."/>
            <person name="Weiss R.B."/>
            <person name="Heddi A."/>
            <person name="Moya A."/>
            <person name="Dale C."/>
        </authorList>
    </citation>
    <scope>NUCLEOTIDE SEQUENCE [LARGE SCALE GENOMIC DNA]</scope>
    <source>
        <strain evidence="3 4">HS1</strain>
    </source>
</reference>
<evidence type="ECO:0000256" key="1">
    <source>
        <dbReference type="ARBA" id="ARBA00023125"/>
    </source>
</evidence>
<keyword evidence="1" id="KW-0238">DNA-binding</keyword>
<dbReference type="OrthoDB" id="6191871at2"/>
<name>W0HVW3_9GAMM</name>